<keyword evidence="8" id="KW-1185">Reference proteome</keyword>
<sequence length="571" mass="64391">MENLVENSIRHNPDENGAKRYNIVIPNVMFSITDIEKAAELNKQQSEVSFTTNDEEKLFGGEVSTHDESINDDQDVALRFLKQNHITFDQLSEDDLQNNNIPIDETKVIFYGSHKTNLKIIRKVDYVILPFLCLTYLFMFLDKALLNYAASMGIKRNLKGNEFSNLGTIFSAAYIFMEPVVTYIIQRYPVSKVMGIFITIWGIVLACHSACKTYASLMIVRTLLGFFEASSAVGCITISGMYYTKSEQSARIGFWATQAGTGYVVGGLISFGFQHYHSEHFTSWQIMFLVVGLVTVAFGLLTFFYLPDNVTNAWFLTQEEKLEVVGHIRANQTGLETKKFKKHQIKELFFKDKLTWSMLLLTACSQISTGAIGTFSVTITSTFGFDGYRSALLQLPIGGLVALIIIITTQMISKWGQLTLITTLMYIPAVIGAIVLITLPLSHSVGNLLGLYLIYSGSCVITNIYIWNSCNTSGYTKRIFRNAVTMVVYNISCIVAPQMFRVKDAPMYMPAKITLLVTQAVCIPLQLFVGYLCHKENTKRDKEQAGRNIEKYKFADLTDIENRSFRAYFND</sequence>
<feature type="transmembrane region" description="Helical" evidence="6">
    <location>
        <begin position="479"/>
        <end position="500"/>
    </location>
</feature>
<comment type="subcellular location">
    <subcellularLocation>
        <location evidence="1">Membrane</location>
        <topology evidence="1">Multi-pass membrane protein</topology>
    </subcellularLocation>
</comment>
<feature type="transmembrane region" description="Helical" evidence="6">
    <location>
        <begin position="449"/>
        <end position="467"/>
    </location>
</feature>
<feature type="transmembrane region" description="Helical" evidence="6">
    <location>
        <begin position="166"/>
        <end position="185"/>
    </location>
</feature>
<evidence type="ECO:0000256" key="4">
    <source>
        <dbReference type="ARBA" id="ARBA00022989"/>
    </source>
</evidence>
<protein>
    <recommendedName>
        <fullName evidence="9">Thiamine pathway transporter THI73</fullName>
    </recommendedName>
</protein>
<evidence type="ECO:0000256" key="6">
    <source>
        <dbReference type="SAM" id="Phobius"/>
    </source>
</evidence>
<feature type="transmembrane region" description="Helical" evidence="6">
    <location>
        <begin position="354"/>
        <end position="379"/>
    </location>
</feature>
<dbReference type="CDD" id="cd17327">
    <property type="entry name" value="MFS_FEN2_like"/>
    <property type="match status" value="1"/>
</dbReference>
<feature type="transmembrane region" description="Helical" evidence="6">
    <location>
        <begin position="391"/>
        <end position="412"/>
    </location>
</feature>
<evidence type="ECO:0000256" key="3">
    <source>
        <dbReference type="ARBA" id="ARBA00022692"/>
    </source>
</evidence>
<name>A0AAN7WTC1_9SACH</name>
<dbReference type="InterPro" id="IPR011701">
    <property type="entry name" value="MFS"/>
</dbReference>
<evidence type="ECO:0008006" key="9">
    <source>
        <dbReference type="Google" id="ProtNLM"/>
    </source>
</evidence>
<dbReference type="Proteomes" id="UP001306508">
    <property type="component" value="Unassembled WGS sequence"/>
</dbReference>
<feature type="transmembrane region" description="Helical" evidence="6">
    <location>
        <begin position="424"/>
        <end position="443"/>
    </location>
</feature>
<feature type="transmembrane region" description="Helical" evidence="6">
    <location>
        <begin position="223"/>
        <end position="243"/>
    </location>
</feature>
<keyword evidence="2" id="KW-0813">Transport</keyword>
<dbReference type="Gene3D" id="1.20.1250.20">
    <property type="entry name" value="MFS general substrate transporter like domains"/>
    <property type="match status" value="1"/>
</dbReference>
<proteinExistence type="predicted"/>
<dbReference type="InterPro" id="IPR036259">
    <property type="entry name" value="MFS_trans_sf"/>
</dbReference>
<evidence type="ECO:0000256" key="2">
    <source>
        <dbReference type="ARBA" id="ARBA00022448"/>
    </source>
</evidence>
<dbReference type="EMBL" id="JAWIZZ010000041">
    <property type="protein sequence ID" value="KAK5780478.1"/>
    <property type="molecule type" value="Genomic_DNA"/>
</dbReference>
<evidence type="ECO:0000256" key="5">
    <source>
        <dbReference type="ARBA" id="ARBA00023136"/>
    </source>
</evidence>
<keyword evidence="5 6" id="KW-0472">Membrane</keyword>
<dbReference type="PANTHER" id="PTHR43791">
    <property type="entry name" value="PERMEASE-RELATED"/>
    <property type="match status" value="1"/>
</dbReference>
<accession>A0AAN7WTC1</accession>
<dbReference type="FunFam" id="1.20.1250.20:FF:000482">
    <property type="entry name" value="Thi73p"/>
    <property type="match status" value="1"/>
</dbReference>
<keyword evidence="3 6" id="KW-0812">Transmembrane</keyword>
<evidence type="ECO:0000313" key="7">
    <source>
        <dbReference type="EMBL" id="KAK5780478.1"/>
    </source>
</evidence>
<dbReference type="AlphaFoldDB" id="A0AAN7WTC1"/>
<dbReference type="GO" id="GO:0022857">
    <property type="term" value="F:transmembrane transporter activity"/>
    <property type="evidence" value="ECO:0007669"/>
    <property type="project" value="InterPro"/>
</dbReference>
<dbReference type="GO" id="GO:0016020">
    <property type="term" value="C:membrane"/>
    <property type="evidence" value="ECO:0007669"/>
    <property type="project" value="UniProtKB-SubCell"/>
</dbReference>
<feature type="transmembrane region" description="Helical" evidence="6">
    <location>
        <begin position="512"/>
        <end position="533"/>
    </location>
</feature>
<organism evidence="7 8">
    <name type="scientific">Arxiozyma heterogenica</name>
    <dbReference type="NCBI Taxonomy" id="278026"/>
    <lineage>
        <taxon>Eukaryota</taxon>
        <taxon>Fungi</taxon>
        <taxon>Dikarya</taxon>
        <taxon>Ascomycota</taxon>
        <taxon>Saccharomycotina</taxon>
        <taxon>Saccharomycetes</taxon>
        <taxon>Saccharomycetales</taxon>
        <taxon>Saccharomycetaceae</taxon>
        <taxon>Arxiozyma</taxon>
    </lineage>
</organism>
<dbReference type="Pfam" id="PF07690">
    <property type="entry name" value="MFS_1"/>
    <property type="match status" value="1"/>
</dbReference>
<evidence type="ECO:0000256" key="1">
    <source>
        <dbReference type="ARBA" id="ARBA00004141"/>
    </source>
</evidence>
<keyword evidence="4 6" id="KW-1133">Transmembrane helix</keyword>
<gene>
    <name evidence="7" type="ORF">RI543_002237</name>
</gene>
<dbReference type="PANTHER" id="PTHR43791:SF40">
    <property type="entry name" value="THIAMINE PATHWAY TRANSPORTER THI73"/>
    <property type="match status" value="1"/>
</dbReference>
<comment type="caution">
    <text evidence="7">The sequence shown here is derived from an EMBL/GenBank/DDBJ whole genome shotgun (WGS) entry which is preliminary data.</text>
</comment>
<feature type="transmembrane region" description="Helical" evidence="6">
    <location>
        <begin position="255"/>
        <end position="274"/>
    </location>
</feature>
<reference evidence="8" key="1">
    <citation type="submission" date="2023-07" db="EMBL/GenBank/DDBJ databases">
        <title>A draft genome of Kazachstania heterogenica Y-27499.</title>
        <authorList>
            <person name="Donic C."/>
            <person name="Kralova J.S."/>
            <person name="Fidel L."/>
            <person name="Ben-Dor S."/>
            <person name="Jung S."/>
        </authorList>
    </citation>
    <scope>NUCLEOTIDE SEQUENCE [LARGE SCALE GENOMIC DNA]</scope>
    <source>
        <strain evidence="8">Y27499</strain>
    </source>
</reference>
<feature type="transmembrane region" description="Helical" evidence="6">
    <location>
        <begin position="124"/>
        <end position="146"/>
    </location>
</feature>
<evidence type="ECO:0000313" key="8">
    <source>
        <dbReference type="Proteomes" id="UP001306508"/>
    </source>
</evidence>
<dbReference type="SUPFAM" id="SSF103473">
    <property type="entry name" value="MFS general substrate transporter"/>
    <property type="match status" value="1"/>
</dbReference>
<feature type="transmembrane region" description="Helical" evidence="6">
    <location>
        <begin position="286"/>
        <end position="306"/>
    </location>
</feature>